<dbReference type="OrthoDB" id="2965516at2"/>
<protein>
    <recommendedName>
        <fullName evidence="2">Bacterial Ig-like domain-containing protein</fullName>
    </recommendedName>
</protein>
<feature type="transmembrane region" description="Helical" evidence="1">
    <location>
        <begin position="6"/>
        <end position="28"/>
    </location>
</feature>
<keyword evidence="1" id="KW-0812">Transmembrane</keyword>
<feature type="domain" description="Bacterial Ig-like" evidence="2">
    <location>
        <begin position="125"/>
        <end position="221"/>
    </location>
</feature>
<evidence type="ECO:0000313" key="4">
    <source>
        <dbReference type="Proteomes" id="UP000199300"/>
    </source>
</evidence>
<reference evidence="3 4" key="1">
    <citation type="submission" date="2016-10" db="EMBL/GenBank/DDBJ databases">
        <authorList>
            <person name="de Groot N.N."/>
        </authorList>
    </citation>
    <scope>NUCLEOTIDE SEQUENCE [LARGE SCALE GENOMIC DNA]</scope>
    <source>
        <strain evidence="3 4">CGMCC 1.10434</strain>
    </source>
</reference>
<keyword evidence="1" id="KW-1133">Transmembrane helix</keyword>
<dbReference type="RefSeq" id="WP_091500199.1">
    <property type="nucleotide sequence ID" value="NZ_FODJ01000016.1"/>
</dbReference>
<dbReference type="AlphaFoldDB" id="A0A1H8TGW3"/>
<name>A0A1H8TGW3_9BACI</name>
<dbReference type="EMBL" id="FODJ01000016">
    <property type="protein sequence ID" value="SEO90036.1"/>
    <property type="molecule type" value="Genomic_DNA"/>
</dbReference>
<accession>A0A1H8TGW3</accession>
<gene>
    <name evidence="3" type="ORF">SAMN04488134_11634</name>
</gene>
<dbReference type="SUPFAM" id="SSF69360">
    <property type="entry name" value="Cell wall binding repeat"/>
    <property type="match status" value="1"/>
</dbReference>
<evidence type="ECO:0000259" key="2">
    <source>
        <dbReference type="Pfam" id="PF20251"/>
    </source>
</evidence>
<dbReference type="Proteomes" id="UP000199300">
    <property type="component" value="Unassembled WGS sequence"/>
</dbReference>
<dbReference type="Pfam" id="PF20251">
    <property type="entry name" value="Big_14"/>
    <property type="match status" value="1"/>
</dbReference>
<dbReference type="InterPro" id="IPR046878">
    <property type="entry name" value="Big_14"/>
</dbReference>
<dbReference type="Gene3D" id="2.10.270.10">
    <property type="entry name" value="Cholin Binding"/>
    <property type="match status" value="1"/>
</dbReference>
<evidence type="ECO:0000313" key="3">
    <source>
        <dbReference type="EMBL" id="SEO90036.1"/>
    </source>
</evidence>
<keyword evidence="1" id="KW-0472">Membrane</keyword>
<organism evidence="3 4">
    <name type="scientific">Amphibacillus marinus</name>
    <dbReference type="NCBI Taxonomy" id="872970"/>
    <lineage>
        <taxon>Bacteria</taxon>
        <taxon>Bacillati</taxon>
        <taxon>Bacillota</taxon>
        <taxon>Bacilli</taxon>
        <taxon>Bacillales</taxon>
        <taxon>Bacillaceae</taxon>
        <taxon>Amphibacillus</taxon>
    </lineage>
</organism>
<keyword evidence="4" id="KW-1185">Reference proteome</keyword>
<evidence type="ECO:0000256" key="1">
    <source>
        <dbReference type="SAM" id="Phobius"/>
    </source>
</evidence>
<sequence length="238" mass="26495">MNKVKIVIGIVLYTIFVIVLSLLTYLYVASEKEAAENAQWFGRSLLSNDLGWVADGDDHYYYDRLGNRLTGPQVINQQVYHFSADGVWDANEPVDATILYVKAEESDEINYSLTGGVGWLADAEPAFYLTMDATTYPSTTRDVEVIISNNSSVEIFTGLAFTLQRWDGEQWGANVTDGVTFPEEAYSIQPGETGAFAVDFGDLSIESGRYLLTKQVLADNEEGQHTGYRLGVEFFVFD</sequence>
<proteinExistence type="predicted"/>